<reference evidence="2" key="1">
    <citation type="submission" date="2021-10" db="EMBL/GenBank/DDBJ databases">
        <title>Melipona bicolor Genome sequencing and assembly.</title>
        <authorList>
            <person name="Araujo N.S."/>
            <person name="Arias M.C."/>
        </authorList>
    </citation>
    <scope>NUCLEOTIDE SEQUENCE</scope>
    <source>
        <strain evidence="2">USP_2M_L1-L4_2017</strain>
        <tissue evidence="2">Whole body</tissue>
    </source>
</reference>
<proteinExistence type="predicted"/>
<evidence type="ECO:0000256" key="1">
    <source>
        <dbReference type="SAM" id="MobiDB-lite"/>
    </source>
</evidence>
<dbReference type="AlphaFoldDB" id="A0AA40GCG2"/>
<name>A0AA40GCG2_9HYME</name>
<organism evidence="2 3">
    <name type="scientific">Melipona bicolor</name>
    <dbReference type="NCBI Taxonomy" id="60889"/>
    <lineage>
        <taxon>Eukaryota</taxon>
        <taxon>Metazoa</taxon>
        <taxon>Ecdysozoa</taxon>
        <taxon>Arthropoda</taxon>
        <taxon>Hexapoda</taxon>
        <taxon>Insecta</taxon>
        <taxon>Pterygota</taxon>
        <taxon>Neoptera</taxon>
        <taxon>Endopterygota</taxon>
        <taxon>Hymenoptera</taxon>
        <taxon>Apocrita</taxon>
        <taxon>Aculeata</taxon>
        <taxon>Apoidea</taxon>
        <taxon>Anthophila</taxon>
        <taxon>Apidae</taxon>
        <taxon>Melipona</taxon>
    </lineage>
</organism>
<evidence type="ECO:0000313" key="2">
    <source>
        <dbReference type="EMBL" id="KAK1135218.1"/>
    </source>
</evidence>
<dbReference type="EMBL" id="JAHYIQ010000002">
    <property type="protein sequence ID" value="KAK1135218.1"/>
    <property type="molecule type" value="Genomic_DNA"/>
</dbReference>
<dbReference type="Proteomes" id="UP001177670">
    <property type="component" value="Unassembled WGS sequence"/>
</dbReference>
<accession>A0AA40GCG2</accession>
<keyword evidence="3" id="KW-1185">Reference proteome</keyword>
<feature type="region of interest" description="Disordered" evidence="1">
    <location>
        <begin position="1"/>
        <end position="31"/>
    </location>
</feature>
<gene>
    <name evidence="2" type="ORF">K0M31_007989</name>
</gene>
<protein>
    <submittedName>
        <fullName evidence="2">Uncharacterized protein</fullName>
    </submittedName>
</protein>
<sequence length="55" mass="6131">MADHRLVPSADSIDQWRANGPDVQGPSQCTTCNRNVREAAKCPRRKDRESHGPNT</sequence>
<evidence type="ECO:0000313" key="3">
    <source>
        <dbReference type="Proteomes" id="UP001177670"/>
    </source>
</evidence>
<comment type="caution">
    <text evidence="2">The sequence shown here is derived from an EMBL/GenBank/DDBJ whole genome shotgun (WGS) entry which is preliminary data.</text>
</comment>